<name>A0A0F9R6H6_9ZZZZ</name>
<accession>A0A0F9R6H6</accession>
<gene>
    <name evidence="1" type="ORF">LCGC14_0931000</name>
</gene>
<evidence type="ECO:0000313" key="1">
    <source>
        <dbReference type="EMBL" id="KKN20896.1"/>
    </source>
</evidence>
<reference evidence="1" key="1">
    <citation type="journal article" date="2015" name="Nature">
        <title>Complex archaea that bridge the gap between prokaryotes and eukaryotes.</title>
        <authorList>
            <person name="Spang A."/>
            <person name="Saw J.H."/>
            <person name="Jorgensen S.L."/>
            <person name="Zaremba-Niedzwiedzka K."/>
            <person name="Martijn J."/>
            <person name="Lind A.E."/>
            <person name="van Eijk R."/>
            <person name="Schleper C."/>
            <person name="Guy L."/>
            <person name="Ettema T.J."/>
        </authorList>
    </citation>
    <scope>NUCLEOTIDE SEQUENCE</scope>
</reference>
<organism evidence="1">
    <name type="scientific">marine sediment metagenome</name>
    <dbReference type="NCBI Taxonomy" id="412755"/>
    <lineage>
        <taxon>unclassified sequences</taxon>
        <taxon>metagenomes</taxon>
        <taxon>ecological metagenomes</taxon>
    </lineage>
</organism>
<comment type="caution">
    <text evidence="1">The sequence shown here is derived from an EMBL/GenBank/DDBJ whole genome shotgun (WGS) entry which is preliminary data.</text>
</comment>
<proteinExistence type="predicted"/>
<sequence length="200" mass="22274">MTIPSMPFKQLRSGRDQVSASEYNRLTGLVTKIARSLMINGLMDSTGFHTSRQPRGGYIYIDRGEAATADFTKGSLTIDNSWHDLDLSSIVPSNAELVVFKCGVSINDQWSGQNLQKVIFANANTETPGWNTIASVPVPAIIDPTTFSFDPANADFRSYFIYTDNQFTLPLTADKKIKYNVTTPSSDWTFIDIVIMGWWV</sequence>
<dbReference type="AlphaFoldDB" id="A0A0F9R6H6"/>
<protein>
    <submittedName>
        <fullName evidence="1">Uncharacterized protein</fullName>
    </submittedName>
</protein>
<dbReference type="EMBL" id="LAZR01003198">
    <property type="protein sequence ID" value="KKN20896.1"/>
    <property type="molecule type" value="Genomic_DNA"/>
</dbReference>